<feature type="non-terminal residue" evidence="11">
    <location>
        <position position="1"/>
    </location>
</feature>
<keyword evidence="4" id="KW-0349">Heme</keyword>
<evidence type="ECO:0000256" key="1">
    <source>
        <dbReference type="ARBA" id="ARBA00004196"/>
    </source>
</evidence>
<dbReference type="InterPro" id="IPR036280">
    <property type="entry name" value="Multihaem_cyt_sf"/>
</dbReference>
<evidence type="ECO:0000313" key="11">
    <source>
        <dbReference type="EMBL" id="PMP67834.1"/>
    </source>
</evidence>
<protein>
    <recommendedName>
        <fullName evidence="3">nitrite reductase (cytochrome; ammonia-forming)</fullName>
        <ecNumber evidence="3">1.7.2.2</ecNumber>
    </recommendedName>
</protein>
<keyword evidence="8" id="KW-0560">Oxidoreductase</keyword>
<gene>
    <name evidence="11" type="ORF">C0190_02555</name>
</gene>
<dbReference type="GO" id="GO:0042279">
    <property type="term" value="F:nitrite reductase (cytochrome, ammonia-forming) activity"/>
    <property type="evidence" value="ECO:0007669"/>
    <property type="project" value="UniProtKB-EC"/>
</dbReference>
<dbReference type="InterPro" id="IPR003321">
    <property type="entry name" value="Cyt_c552"/>
</dbReference>
<dbReference type="GO" id="GO:0030288">
    <property type="term" value="C:outer membrane-bounded periplasmic space"/>
    <property type="evidence" value="ECO:0007669"/>
    <property type="project" value="TreeGrafter"/>
</dbReference>
<keyword evidence="9" id="KW-0408">Iron</keyword>
<comment type="subcellular location">
    <subcellularLocation>
        <location evidence="1">Cell envelope</location>
    </subcellularLocation>
</comment>
<reference evidence="11 12" key="1">
    <citation type="submission" date="2018-01" db="EMBL/GenBank/DDBJ databases">
        <title>Metagenomic assembled genomes from two thermal pools in the Uzon Caldera, Kamchatka, Russia.</title>
        <authorList>
            <person name="Wilkins L."/>
            <person name="Ettinger C."/>
        </authorList>
    </citation>
    <scope>NUCLEOTIDE SEQUENCE [LARGE SCALE GENOMIC DNA]</scope>
    <source>
        <strain evidence="11">ZAV-08</strain>
    </source>
</reference>
<accession>A0A2N7PPF5</accession>
<name>A0A2N7PPF5_9BACT</name>
<evidence type="ECO:0000256" key="4">
    <source>
        <dbReference type="ARBA" id="ARBA00022617"/>
    </source>
</evidence>
<dbReference type="Pfam" id="PF02335">
    <property type="entry name" value="Cytochrom_C552"/>
    <property type="match status" value="1"/>
</dbReference>
<evidence type="ECO:0000256" key="5">
    <source>
        <dbReference type="ARBA" id="ARBA00022723"/>
    </source>
</evidence>
<keyword evidence="5" id="KW-0479">Metal-binding</keyword>
<dbReference type="GO" id="GO:0046872">
    <property type="term" value="F:metal ion binding"/>
    <property type="evidence" value="ECO:0007669"/>
    <property type="project" value="UniProtKB-KW"/>
</dbReference>
<dbReference type="GO" id="GO:0019645">
    <property type="term" value="P:anaerobic electron transport chain"/>
    <property type="evidence" value="ECO:0007669"/>
    <property type="project" value="TreeGrafter"/>
</dbReference>
<organism evidence="11 12">
    <name type="scientific">Thermodesulfobacterium geofontis</name>
    <dbReference type="NCBI Taxonomy" id="1295609"/>
    <lineage>
        <taxon>Bacteria</taxon>
        <taxon>Pseudomonadati</taxon>
        <taxon>Thermodesulfobacteriota</taxon>
        <taxon>Thermodesulfobacteria</taxon>
        <taxon>Thermodesulfobacteriales</taxon>
        <taxon>Thermodesulfobacteriaceae</taxon>
        <taxon>Thermodesulfobacterium</taxon>
    </lineage>
</organism>
<dbReference type="SUPFAM" id="SSF48695">
    <property type="entry name" value="Multiheme cytochromes"/>
    <property type="match status" value="1"/>
</dbReference>
<dbReference type="PANTHER" id="PTHR30633:SF0">
    <property type="entry name" value="CYTOCHROME C-552"/>
    <property type="match status" value="1"/>
</dbReference>
<evidence type="ECO:0000256" key="10">
    <source>
        <dbReference type="ARBA" id="ARBA00049131"/>
    </source>
</evidence>
<evidence type="ECO:0000256" key="2">
    <source>
        <dbReference type="ARBA" id="ARBA00009288"/>
    </source>
</evidence>
<evidence type="ECO:0000313" key="12">
    <source>
        <dbReference type="Proteomes" id="UP000235460"/>
    </source>
</evidence>
<comment type="catalytic activity">
    <reaction evidence="10">
        <text>6 Fe(III)-[cytochrome c] + NH4(+) + 2 H2O = 6 Fe(II)-[cytochrome c] + nitrite + 8 H(+)</text>
        <dbReference type="Rhea" id="RHEA:13089"/>
        <dbReference type="Rhea" id="RHEA-COMP:10350"/>
        <dbReference type="Rhea" id="RHEA-COMP:14399"/>
        <dbReference type="ChEBI" id="CHEBI:15377"/>
        <dbReference type="ChEBI" id="CHEBI:15378"/>
        <dbReference type="ChEBI" id="CHEBI:16301"/>
        <dbReference type="ChEBI" id="CHEBI:28938"/>
        <dbReference type="ChEBI" id="CHEBI:29033"/>
        <dbReference type="ChEBI" id="CHEBI:29034"/>
        <dbReference type="EC" id="1.7.2.2"/>
    </reaction>
</comment>
<keyword evidence="7" id="KW-0106">Calcium</keyword>
<evidence type="ECO:0000256" key="8">
    <source>
        <dbReference type="ARBA" id="ARBA00023002"/>
    </source>
</evidence>
<sequence length="137" mass="15641">LLLRAGYQTATVAKLFEKVHSIEKEGKTIDKNLYEKAKDLYIEALYRVIFIGAENSLGFHNPQEAMRVLGDAISFASKSEALLRQILSQAGVKVPSKIDLELPKYLNNRGEKRLNFKPEQEIKDPFETQSYIEKILK</sequence>
<evidence type="ECO:0000256" key="6">
    <source>
        <dbReference type="ARBA" id="ARBA00022729"/>
    </source>
</evidence>
<dbReference type="EC" id="1.7.2.2" evidence="3"/>
<evidence type="ECO:0000256" key="7">
    <source>
        <dbReference type="ARBA" id="ARBA00022837"/>
    </source>
</evidence>
<dbReference type="EMBL" id="PNIK01000038">
    <property type="protein sequence ID" value="PMP67834.1"/>
    <property type="molecule type" value="Genomic_DNA"/>
</dbReference>
<dbReference type="AlphaFoldDB" id="A0A2N7PPF5"/>
<proteinExistence type="inferred from homology"/>
<comment type="similarity">
    <text evidence="2">Belongs to the cytochrome c-552 family.</text>
</comment>
<evidence type="ECO:0000256" key="9">
    <source>
        <dbReference type="ARBA" id="ARBA00023004"/>
    </source>
</evidence>
<dbReference type="GO" id="GO:0020037">
    <property type="term" value="F:heme binding"/>
    <property type="evidence" value="ECO:0007669"/>
    <property type="project" value="TreeGrafter"/>
</dbReference>
<dbReference type="Gene3D" id="1.20.140.10">
    <property type="entry name" value="Butyryl-CoA Dehydrogenase, subunit A, domain 3"/>
    <property type="match status" value="1"/>
</dbReference>
<comment type="caution">
    <text evidence="11">The sequence shown here is derived from an EMBL/GenBank/DDBJ whole genome shotgun (WGS) entry which is preliminary data.</text>
</comment>
<evidence type="ECO:0000256" key="3">
    <source>
        <dbReference type="ARBA" id="ARBA00011887"/>
    </source>
</evidence>
<dbReference type="PANTHER" id="PTHR30633">
    <property type="entry name" value="CYTOCHROME C-552 RESPIRATORY NITRITE REDUCTASE"/>
    <property type="match status" value="1"/>
</dbReference>
<keyword evidence="6" id="KW-0732">Signal</keyword>
<dbReference type="Proteomes" id="UP000235460">
    <property type="component" value="Unassembled WGS sequence"/>
</dbReference>